<organism evidence="3 4">
    <name type="scientific">Slackia exigua (strain ATCC 700122 / DSM 15923 / CIP 105133 / JCM 11022 / KCTC 5966 / S-7)</name>
    <dbReference type="NCBI Taxonomy" id="649764"/>
    <lineage>
        <taxon>Bacteria</taxon>
        <taxon>Bacillati</taxon>
        <taxon>Actinomycetota</taxon>
        <taxon>Coriobacteriia</taxon>
        <taxon>Eggerthellales</taxon>
        <taxon>Eggerthellaceae</taxon>
        <taxon>Slackia</taxon>
    </lineage>
</organism>
<reference evidence="3" key="1">
    <citation type="submission" date="2009-10" db="EMBL/GenBank/DDBJ databases">
        <authorList>
            <person name="Weinstock G."/>
            <person name="Sodergren E."/>
            <person name="Clifton S."/>
            <person name="Fulton L."/>
            <person name="Fulton B."/>
            <person name="Courtney L."/>
            <person name="Fronick C."/>
            <person name="Harrison M."/>
            <person name="Strong C."/>
            <person name="Farmer C."/>
            <person name="Delahaunty K."/>
            <person name="Markovic C."/>
            <person name="Hall O."/>
            <person name="Minx P."/>
            <person name="Tomlinson C."/>
            <person name="Mitreva M."/>
            <person name="Nelson J."/>
            <person name="Hou S."/>
            <person name="Wollam A."/>
            <person name="Pepin K.H."/>
            <person name="Johnson M."/>
            <person name="Bhonagiri V."/>
            <person name="Nash W.E."/>
            <person name="Warren W."/>
            <person name="Chinwalla A."/>
            <person name="Mardis E.R."/>
            <person name="Wilson R.K."/>
        </authorList>
    </citation>
    <scope>NUCLEOTIDE SEQUENCE [LARGE SCALE GENOMIC DNA]</scope>
    <source>
        <strain evidence="3">ATCC 700122</strain>
    </source>
</reference>
<comment type="caution">
    <text evidence="3">The sequence shown here is derived from an EMBL/GenBank/DDBJ whole genome shotgun (WGS) entry which is preliminary data.</text>
</comment>
<feature type="non-terminal residue" evidence="3">
    <location>
        <position position="135"/>
    </location>
</feature>
<feature type="domain" description="HTH-like" evidence="2">
    <location>
        <begin position="40"/>
        <end position="89"/>
    </location>
</feature>
<feature type="compositionally biased region" description="Basic and acidic residues" evidence="1">
    <location>
        <begin position="85"/>
        <end position="101"/>
    </location>
</feature>
<dbReference type="eggNOG" id="COG2801">
    <property type="taxonomic scope" value="Bacteria"/>
</dbReference>
<protein>
    <recommendedName>
        <fullName evidence="2">HTH-like domain-containing protein</fullName>
    </recommendedName>
</protein>
<evidence type="ECO:0000256" key="1">
    <source>
        <dbReference type="SAM" id="MobiDB-lite"/>
    </source>
</evidence>
<evidence type="ECO:0000259" key="2">
    <source>
        <dbReference type="Pfam" id="PF13276"/>
    </source>
</evidence>
<proteinExistence type="predicted"/>
<feature type="compositionally biased region" description="Basic and acidic residues" evidence="1">
    <location>
        <begin position="108"/>
        <end position="118"/>
    </location>
</feature>
<gene>
    <name evidence="3" type="ORF">HMPREF0762_00383</name>
</gene>
<feature type="region of interest" description="Disordered" evidence="1">
    <location>
        <begin position="85"/>
        <end position="135"/>
    </location>
</feature>
<keyword evidence="4" id="KW-1185">Reference proteome</keyword>
<dbReference type="Proteomes" id="UP000006001">
    <property type="component" value="Unassembled WGS sequence"/>
</dbReference>
<evidence type="ECO:0000313" key="4">
    <source>
        <dbReference type="Proteomes" id="UP000006001"/>
    </source>
</evidence>
<dbReference type="Pfam" id="PF13276">
    <property type="entry name" value="HTH_21"/>
    <property type="match status" value="1"/>
</dbReference>
<accession>D0WEZ7</accession>
<dbReference type="STRING" id="649764.HMPREF0762_00383"/>
<dbReference type="InterPro" id="IPR025948">
    <property type="entry name" value="HTH-like_dom"/>
</dbReference>
<evidence type="ECO:0000313" key="3">
    <source>
        <dbReference type="EMBL" id="EEZ62285.1"/>
    </source>
</evidence>
<dbReference type="HOGENOM" id="CLU_027402_21_9_11"/>
<sequence length="135" mass="15515">MRAEKDSYPVKMMARVLEVSRSGFYSWLAKGEPDDPWAGLRAEVKRVWLESDRTFGARFVLAFLPEEFAGTTLYRVRKCMKELGIRGNRPELQEEGHDPRRGRSGQARFDKARLHEPAAHLQARGRHHLPQDQGG</sequence>
<dbReference type="AlphaFoldDB" id="D0WEZ7"/>
<dbReference type="EMBL" id="ACUX02000004">
    <property type="protein sequence ID" value="EEZ62285.1"/>
    <property type="molecule type" value="Genomic_DNA"/>
</dbReference>
<name>D0WEZ7_SLAES</name>